<reference evidence="3 4" key="1">
    <citation type="submission" date="2016-09" db="EMBL/GenBank/DDBJ databases">
        <title>Rhizobium sp. nov., a novel species isolated from the rice rhizosphere.</title>
        <authorList>
            <person name="Zhao J."/>
            <person name="Zhang X."/>
        </authorList>
    </citation>
    <scope>NUCLEOTIDE SEQUENCE [LARGE SCALE GENOMIC DNA]</scope>
    <source>
        <strain evidence="3 4">MH17</strain>
    </source>
</reference>
<evidence type="ECO:0000313" key="3">
    <source>
        <dbReference type="EMBL" id="OLP56826.1"/>
    </source>
</evidence>
<dbReference type="AlphaFoldDB" id="A0A1Q9ANB2"/>
<name>A0A1Q9ANB2_9HYPH</name>
<dbReference type="STRING" id="1672749.BJF92_12200"/>
<feature type="region of interest" description="Disordered" evidence="1">
    <location>
        <begin position="467"/>
        <end position="487"/>
    </location>
</feature>
<dbReference type="NCBIfam" id="TIGR01760">
    <property type="entry name" value="tape_meas_TP901"/>
    <property type="match status" value="1"/>
</dbReference>
<dbReference type="OrthoDB" id="8019720at2"/>
<evidence type="ECO:0000256" key="1">
    <source>
        <dbReference type="SAM" id="MobiDB-lite"/>
    </source>
</evidence>
<dbReference type="RefSeq" id="WP_075633847.1">
    <property type="nucleotide sequence ID" value="NZ_MKIO01000021.1"/>
</dbReference>
<dbReference type="Proteomes" id="UP000186143">
    <property type="component" value="Unassembled WGS sequence"/>
</dbReference>
<evidence type="ECO:0000313" key="4">
    <source>
        <dbReference type="Proteomes" id="UP000186143"/>
    </source>
</evidence>
<accession>A0A1Q9ANB2</accession>
<feature type="region of interest" description="Disordered" evidence="1">
    <location>
        <begin position="578"/>
        <end position="610"/>
    </location>
</feature>
<gene>
    <name evidence="3" type="ORF">BJF92_12200</name>
</gene>
<dbReference type="InterPro" id="IPR010090">
    <property type="entry name" value="Phage_tape_meas"/>
</dbReference>
<feature type="domain" description="Phage tail tape measure protein" evidence="2">
    <location>
        <begin position="126"/>
        <end position="309"/>
    </location>
</feature>
<dbReference type="EMBL" id="MKIO01000021">
    <property type="protein sequence ID" value="OLP56826.1"/>
    <property type="molecule type" value="Genomic_DNA"/>
</dbReference>
<sequence>MANRKIKAELEFQGRDNSGPAFRSVALRMGQVERQMAQFNRTAASMDRRIGEITKRTGAVQRAAQGVETAMSGVKTGLGALAAYGVGKGIKDAVFDFAAAERQMTRMGTTSGATAEEMESAFADMQRIAKDLRYDSVAPAVEAMDTMVASGKSIKESLEFLPSVLATAQASGAATNDIANTGLKTASALGIEARNMQDAFDVMVTGGKAGQFELKAMSQYIPGLANSFASLGYKGESGLKQLVAILQTIREDTGDDSSAATYAQNVFAKIYSTDNIKKFKDLGIDLNKELDDAARNGEDVVSAFTRISNESIKGDLKKLPQLFTDEQFRLGMQSLITSQDSLKRFLEAMNAPDVKGTVWRDVQRVMHDTQASIDALSNSWSQLKTAFGKGVAINGGTEAIDALTGVIDYHTAVNRGLEKNGVNGFWNRTKFGLTSDQIEKDRMAIAGGYKDPAFVEDYNKRIYEAQRAKPSVGRHSSSTPVPAKPEVNPAFLSPDAGQAIQRFFSPPSADQVRDALKIVPGKGEREWERAGENLAEGGREAGKHIDDSASAFRVAGYDVAAAISRAAQALLQAGRSSMAFNSDGSSYRPRVNADTGRSMPPTTFGPAGGR</sequence>
<comment type="caution">
    <text evidence="3">The sequence shown here is derived from an EMBL/GenBank/DDBJ whole genome shotgun (WGS) entry which is preliminary data.</text>
</comment>
<proteinExistence type="predicted"/>
<dbReference type="Pfam" id="PF10145">
    <property type="entry name" value="PhageMin_Tail"/>
    <property type="match status" value="1"/>
</dbReference>
<evidence type="ECO:0000259" key="2">
    <source>
        <dbReference type="Pfam" id="PF10145"/>
    </source>
</evidence>
<protein>
    <submittedName>
        <fullName evidence="3">Phage tail tape measure protein</fullName>
    </submittedName>
</protein>
<organism evidence="3 4">
    <name type="scientific">Xaviernesmea rhizosphaerae</name>
    <dbReference type="NCBI Taxonomy" id="1672749"/>
    <lineage>
        <taxon>Bacteria</taxon>
        <taxon>Pseudomonadati</taxon>
        <taxon>Pseudomonadota</taxon>
        <taxon>Alphaproteobacteria</taxon>
        <taxon>Hyphomicrobiales</taxon>
        <taxon>Rhizobiaceae</taxon>
        <taxon>Rhizobium/Agrobacterium group</taxon>
        <taxon>Xaviernesmea</taxon>
    </lineage>
</organism>